<accession>A0A4T0MNI3</accession>
<proteinExistence type="predicted"/>
<comment type="caution">
    <text evidence="1">The sequence shown here is derived from an EMBL/GenBank/DDBJ whole genome shotgun (WGS) entry which is preliminary data.</text>
</comment>
<protein>
    <submittedName>
        <fullName evidence="1">Uncharacterized protein</fullName>
    </submittedName>
</protein>
<dbReference type="Proteomes" id="UP000305647">
    <property type="component" value="Unassembled WGS sequence"/>
</dbReference>
<sequence>MLSPEICAFKWSATTVVNKPGVDAVYTKMLSWITYQKRTAVVVQDRAFI</sequence>
<organism evidence="1 2">
    <name type="scientific">Wallemia mellicola</name>
    <dbReference type="NCBI Taxonomy" id="1708541"/>
    <lineage>
        <taxon>Eukaryota</taxon>
        <taxon>Fungi</taxon>
        <taxon>Dikarya</taxon>
        <taxon>Basidiomycota</taxon>
        <taxon>Wallemiomycotina</taxon>
        <taxon>Wallemiomycetes</taxon>
        <taxon>Wallemiales</taxon>
        <taxon>Wallemiaceae</taxon>
        <taxon>Wallemia</taxon>
    </lineage>
</organism>
<dbReference type="EMBL" id="SPRO01000087">
    <property type="protein sequence ID" value="TIC23599.1"/>
    <property type="molecule type" value="Genomic_DNA"/>
</dbReference>
<evidence type="ECO:0000313" key="1">
    <source>
        <dbReference type="EMBL" id="TIC23599.1"/>
    </source>
</evidence>
<reference evidence="1 2" key="1">
    <citation type="submission" date="2019-03" db="EMBL/GenBank/DDBJ databases">
        <title>Sequencing 25 genomes of Wallemia mellicola.</title>
        <authorList>
            <person name="Gostincar C."/>
        </authorList>
    </citation>
    <scope>NUCLEOTIDE SEQUENCE [LARGE SCALE GENOMIC DNA]</scope>
    <source>
        <strain evidence="1 2">EXF-8738</strain>
    </source>
</reference>
<gene>
    <name evidence="1" type="ORF">E3Q10_04281</name>
</gene>
<dbReference type="AlphaFoldDB" id="A0A4T0MNI3"/>
<name>A0A4T0MNI3_9BASI</name>
<evidence type="ECO:0000313" key="2">
    <source>
        <dbReference type="Proteomes" id="UP000305647"/>
    </source>
</evidence>